<dbReference type="GO" id="GO:0006606">
    <property type="term" value="P:protein import into nucleus"/>
    <property type="evidence" value="ECO:0007669"/>
    <property type="project" value="TreeGrafter"/>
</dbReference>
<evidence type="ECO:0000259" key="3">
    <source>
        <dbReference type="Pfam" id="PF21057"/>
    </source>
</evidence>
<dbReference type="InterPro" id="IPR008493">
    <property type="entry name" value="Hikeshi-like_N"/>
</dbReference>
<dbReference type="InterPro" id="IPR031318">
    <property type="entry name" value="OPI10"/>
</dbReference>
<dbReference type="AlphaFoldDB" id="A0A7R9EUQ7"/>
<dbReference type="InterPro" id="IPR048364">
    <property type="entry name" value="Hikeshi-like_C"/>
</dbReference>
<dbReference type="GO" id="GO:0005634">
    <property type="term" value="C:nucleus"/>
    <property type="evidence" value="ECO:0007669"/>
    <property type="project" value="TreeGrafter"/>
</dbReference>
<dbReference type="Pfam" id="PF05603">
    <property type="entry name" value="Hikeshi-like_N"/>
    <property type="match status" value="1"/>
</dbReference>
<feature type="domain" description="Hikeshi-like N-terminal" evidence="2">
    <location>
        <begin position="36"/>
        <end position="157"/>
    </location>
</feature>
<sequence length="226" mass="25255">MLMKLEVPSLVTEQVTSKNAYGKWDSGHFTAVIPGITSGVQPQTDFQQVGETQFLTTILDADSINHIVVFMTGTQPFPPDTGGLVYFSWPDSNAPPSWQLLGYISNDKLSAIFKVSNLKKFDVPPNALTFGQHKISHNAQIGISVEPLMNVQQQSALVASQTTNSYKQFAQKMIENLINHLNGYAMTQAQMIPNPTETYAPLSALESWYINFERRLQQNPNFWKSL</sequence>
<proteinExistence type="inferred from homology"/>
<gene>
    <name evidence="4" type="ORF">TBIB3V08_LOCUS4249</name>
</gene>
<evidence type="ECO:0008006" key="5">
    <source>
        <dbReference type="Google" id="ProtNLM"/>
    </source>
</evidence>
<dbReference type="PANTHER" id="PTHR12925">
    <property type="entry name" value="HIKESHI FAMILY MEMBER"/>
    <property type="match status" value="1"/>
</dbReference>
<evidence type="ECO:0000313" key="4">
    <source>
        <dbReference type="EMBL" id="CAD7441797.1"/>
    </source>
</evidence>
<evidence type="ECO:0000256" key="1">
    <source>
        <dbReference type="ARBA" id="ARBA00006623"/>
    </source>
</evidence>
<accession>A0A7R9EUQ7</accession>
<dbReference type="GO" id="GO:0030544">
    <property type="term" value="F:Hsp70 protein binding"/>
    <property type="evidence" value="ECO:0007669"/>
    <property type="project" value="TreeGrafter"/>
</dbReference>
<evidence type="ECO:0000259" key="2">
    <source>
        <dbReference type="Pfam" id="PF05603"/>
    </source>
</evidence>
<name>A0A7R9EUQ7_9NEOP</name>
<dbReference type="GO" id="GO:0005829">
    <property type="term" value="C:cytosol"/>
    <property type="evidence" value="ECO:0007669"/>
    <property type="project" value="TreeGrafter"/>
</dbReference>
<comment type="similarity">
    <text evidence="1">Belongs to the OPI10 family.</text>
</comment>
<dbReference type="EMBL" id="OD565444">
    <property type="protein sequence ID" value="CAD7441797.1"/>
    <property type="molecule type" value="Genomic_DNA"/>
</dbReference>
<protein>
    <recommendedName>
        <fullName evidence="5">Hikeshi-like domain-containing protein</fullName>
    </recommendedName>
</protein>
<reference evidence="4" key="1">
    <citation type="submission" date="2020-11" db="EMBL/GenBank/DDBJ databases">
        <authorList>
            <person name="Tran Van P."/>
        </authorList>
    </citation>
    <scope>NUCLEOTIDE SEQUENCE</scope>
</reference>
<organism evidence="4">
    <name type="scientific">Timema bartmani</name>
    <dbReference type="NCBI Taxonomy" id="61472"/>
    <lineage>
        <taxon>Eukaryota</taxon>
        <taxon>Metazoa</taxon>
        <taxon>Ecdysozoa</taxon>
        <taxon>Arthropoda</taxon>
        <taxon>Hexapoda</taxon>
        <taxon>Insecta</taxon>
        <taxon>Pterygota</taxon>
        <taxon>Neoptera</taxon>
        <taxon>Polyneoptera</taxon>
        <taxon>Phasmatodea</taxon>
        <taxon>Timematodea</taxon>
        <taxon>Timematoidea</taxon>
        <taxon>Timematidae</taxon>
        <taxon>Timema</taxon>
    </lineage>
</organism>
<dbReference type="PANTHER" id="PTHR12925:SF0">
    <property type="entry name" value="PROTEIN HIKESHI"/>
    <property type="match status" value="1"/>
</dbReference>
<dbReference type="Pfam" id="PF21057">
    <property type="entry name" value="Hikeshi-like_C"/>
    <property type="match status" value="1"/>
</dbReference>
<dbReference type="GO" id="GO:0061608">
    <property type="term" value="F:nuclear import signal receptor activity"/>
    <property type="evidence" value="ECO:0007669"/>
    <property type="project" value="TreeGrafter"/>
</dbReference>
<feature type="domain" description="Hikeshi-like C-terminal" evidence="3">
    <location>
        <begin position="165"/>
        <end position="224"/>
    </location>
</feature>